<dbReference type="HOGENOM" id="CLU_2637886_0_0_1"/>
<protein>
    <submittedName>
        <fullName evidence="1">Uncharacterized protein</fullName>
    </submittedName>
</protein>
<organism evidence="1 2">
    <name type="scientific">Cochliobolus heterostrophus (strain C4 / ATCC 48331 / race T)</name>
    <name type="common">Southern corn leaf blight fungus</name>
    <name type="synonym">Bipolaris maydis</name>
    <dbReference type="NCBI Taxonomy" id="665024"/>
    <lineage>
        <taxon>Eukaryota</taxon>
        <taxon>Fungi</taxon>
        <taxon>Dikarya</taxon>
        <taxon>Ascomycota</taxon>
        <taxon>Pezizomycotina</taxon>
        <taxon>Dothideomycetes</taxon>
        <taxon>Pleosporomycetidae</taxon>
        <taxon>Pleosporales</taxon>
        <taxon>Pleosporineae</taxon>
        <taxon>Pleosporaceae</taxon>
        <taxon>Bipolaris</taxon>
    </lineage>
</organism>
<dbReference type="AlphaFoldDB" id="N4XV15"/>
<name>N4XV15_COCH4</name>
<evidence type="ECO:0000313" key="2">
    <source>
        <dbReference type="Proteomes" id="UP000012338"/>
    </source>
</evidence>
<proteinExistence type="predicted"/>
<sequence length="77" mass="9260">MQHKVQTIASNYSERRRTEEKGGYLYFNRRIPQAMQPTATFDKYCQILEERKKERKKERSHVNICPLIIIPSPIHTR</sequence>
<accession>N4XV15</accession>
<reference evidence="1 2" key="1">
    <citation type="journal article" date="2012" name="PLoS Pathog.">
        <title>Diverse lifestyles and strategies of plant pathogenesis encoded in the genomes of eighteen Dothideomycetes fungi.</title>
        <authorList>
            <person name="Ohm R.A."/>
            <person name="Feau N."/>
            <person name="Henrissat B."/>
            <person name="Schoch C.L."/>
            <person name="Horwitz B.A."/>
            <person name="Barry K.W."/>
            <person name="Condon B.J."/>
            <person name="Copeland A.C."/>
            <person name="Dhillon B."/>
            <person name="Glaser F."/>
            <person name="Hesse C.N."/>
            <person name="Kosti I."/>
            <person name="LaButti K."/>
            <person name="Lindquist E.A."/>
            <person name="Lucas S."/>
            <person name="Salamov A.A."/>
            <person name="Bradshaw R.E."/>
            <person name="Ciuffetti L."/>
            <person name="Hamelin R.C."/>
            <person name="Kema G.H.J."/>
            <person name="Lawrence C."/>
            <person name="Scott J.A."/>
            <person name="Spatafora J.W."/>
            <person name="Turgeon B.G."/>
            <person name="de Wit P.J.G.M."/>
            <person name="Zhong S."/>
            <person name="Goodwin S.B."/>
            <person name="Grigoriev I.V."/>
        </authorList>
    </citation>
    <scope>NUCLEOTIDE SEQUENCE [LARGE SCALE GENOMIC DNA]</scope>
    <source>
        <strain evidence="2">C4 / ATCC 48331 / race T</strain>
    </source>
</reference>
<dbReference type="Proteomes" id="UP000012338">
    <property type="component" value="Unassembled WGS sequence"/>
</dbReference>
<reference evidence="2" key="2">
    <citation type="journal article" date="2013" name="PLoS Genet.">
        <title>Comparative genome structure, secondary metabolite, and effector coding capacity across Cochliobolus pathogens.</title>
        <authorList>
            <person name="Condon B.J."/>
            <person name="Leng Y."/>
            <person name="Wu D."/>
            <person name="Bushley K.E."/>
            <person name="Ohm R.A."/>
            <person name="Otillar R."/>
            <person name="Martin J."/>
            <person name="Schackwitz W."/>
            <person name="Grimwood J."/>
            <person name="MohdZainudin N."/>
            <person name="Xue C."/>
            <person name="Wang R."/>
            <person name="Manning V.A."/>
            <person name="Dhillon B."/>
            <person name="Tu Z.J."/>
            <person name="Steffenson B.J."/>
            <person name="Salamov A."/>
            <person name="Sun H."/>
            <person name="Lowry S."/>
            <person name="LaButti K."/>
            <person name="Han J."/>
            <person name="Copeland A."/>
            <person name="Lindquist E."/>
            <person name="Barry K."/>
            <person name="Schmutz J."/>
            <person name="Baker S.E."/>
            <person name="Ciuffetti L.M."/>
            <person name="Grigoriev I.V."/>
            <person name="Zhong S."/>
            <person name="Turgeon B.G."/>
        </authorList>
    </citation>
    <scope>NUCLEOTIDE SEQUENCE [LARGE SCALE GENOMIC DNA]</scope>
    <source>
        <strain evidence="2">C4 / ATCC 48331 / race T</strain>
    </source>
</reference>
<evidence type="ECO:0000313" key="1">
    <source>
        <dbReference type="EMBL" id="ENI09007.1"/>
    </source>
</evidence>
<dbReference type="OrthoDB" id="652091at2759"/>
<dbReference type="EMBL" id="KB733446">
    <property type="protein sequence ID" value="ENI09007.1"/>
    <property type="molecule type" value="Genomic_DNA"/>
</dbReference>
<keyword evidence="2" id="KW-1185">Reference proteome</keyword>
<gene>
    <name evidence="1" type="ORF">COCC4DRAFT_68598</name>
</gene>